<evidence type="ECO:0000313" key="3">
    <source>
        <dbReference type="EMBL" id="EDO07331.1"/>
    </source>
</evidence>
<dbReference type="GeneID" id="5479133"/>
<protein>
    <recommendedName>
        <fullName evidence="2">SAM-dependent methyltransferase RsmB-F/NOP2-type catalytic core domain-containing protein</fullName>
    </recommendedName>
</protein>
<dbReference type="eggNOG" id="KOG2198">
    <property type="taxonomic scope" value="Eukaryota"/>
</dbReference>
<reference evidence="3 4" key="1">
    <citation type="journal article" date="2007" name="PLoS Pathog.">
        <title>Genome sequence of Babesia bovis and comparative analysis of apicomplexan hemoprotozoa.</title>
        <authorList>
            <person name="Brayton K.A."/>
            <person name="Lau A.O.T."/>
            <person name="Herndon D.R."/>
            <person name="Hannick L."/>
            <person name="Kappmeyer L.S."/>
            <person name="Berens S.J."/>
            <person name="Bidwell S.L."/>
            <person name="Brown W.C."/>
            <person name="Crabtree J."/>
            <person name="Fadrosh D."/>
            <person name="Feldblum T."/>
            <person name="Forberger H.A."/>
            <person name="Haas B.J."/>
            <person name="Howell J.M."/>
            <person name="Khouri H."/>
            <person name="Koo H."/>
            <person name="Mann D.J."/>
            <person name="Norimine J."/>
            <person name="Paulsen I.T."/>
            <person name="Radune D."/>
            <person name="Ren Q."/>
            <person name="Smith R.K. Jr."/>
            <person name="Suarez C.E."/>
            <person name="White O."/>
            <person name="Wortman J.R."/>
            <person name="Knowles D.P. Jr."/>
            <person name="McElwain T.F."/>
            <person name="Nene V.M."/>
        </authorList>
    </citation>
    <scope>NUCLEOTIDE SEQUENCE [LARGE SCALE GENOMIC DNA]</scope>
    <source>
        <strain evidence="3">T2Bo</strain>
    </source>
</reference>
<dbReference type="SUPFAM" id="SSF53335">
    <property type="entry name" value="S-adenosyl-L-methionine-dependent methyltransferases"/>
    <property type="match status" value="1"/>
</dbReference>
<dbReference type="Pfam" id="PF01189">
    <property type="entry name" value="Methyltr_RsmB-F"/>
    <property type="match status" value="1"/>
</dbReference>
<evidence type="ECO:0000256" key="1">
    <source>
        <dbReference type="ARBA" id="ARBA00022552"/>
    </source>
</evidence>
<gene>
    <name evidence="3" type="ORF">BBOV_IV009770</name>
</gene>
<dbReference type="PANTHER" id="PTHR22808">
    <property type="entry name" value="NCL1 YEAST -RELATED NOL1/NOP2/FMU SUN DOMAIN-CONTAINING"/>
    <property type="match status" value="1"/>
</dbReference>
<dbReference type="VEuPathDB" id="PiroplasmaDB:BBOV_IV009770"/>
<reference evidence="4" key="2">
    <citation type="journal article" date="2020" name="Data Brief">
        <title>Transcriptome dataset of Babesia bovis life stages within vertebrate and invertebrate hosts.</title>
        <authorList>
            <person name="Ueti M.W."/>
            <person name="Johnson W.C."/>
            <person name="Kappmeyer L.S."/>
            <person name="Herndon D.R."/>
            <person name="Mousel M.R."/>
            <person name="Reif K.E."/>
            <person name="Taus N.S."/>
            <person name="Ifeonu O.O."/>
            <person name="Silva J.C."/>
            <person name="Suarez C.E."/>
            <person name="Brayton K.A."/>
        </authorList>
    </citation>
    <scope>NUCLEOTIDE SEQUENCE [LARGE SCALE GENOMIC DNA]</scope>
</reference>
<dbReference type="RefSeq" id="XP_001610899.1">
    <property type="nucleotide sequence ID" value="XM_001610849.1"/>
</dbReference>
<dbReference type="AlphaFoldDB" id="A7AS12"/>
<keyword evidence="1" id="KW-0698">rRNA processing</keyword>
<feature type="domain" description="SAM-dependent methyltransferase RsmB-F/NOP2-type catalytic core" evidence="2">
    <location>
        <begin position="226"/>
        <end position="377"/>
    </location>
</feature>
<name>A7AS12_BABBO</name>
<dbReference type="GO" id="GO:0031167">
    <property type="term" value="P:rRNA methylation"/>
    <property type="evidence" value="ECO:0007669"/>
    <property type="project" value="TreeGrafter"/>
</dbReference>
<dbReference type="GO" id="GO:0008173">
    <property type="term" value="F:RNA methyltransferase activity"/>
    <property type="evidence" value="ECO:0007669"/>
    <property type="project" value="InterPro"/>
</dbReference>
<dbReference type="GO" id="GO:0005762">
    <property type="term" value="C:mitochondrial large ribosomal subunit"/>
    <property type="evidence" value="ECO:0007669"/>
    <property type="project" value="TreeGrafter"/>
</dbReference>
<accession>A7AS12</accession>
<dbReference type="EMBL" id="AAXT01000002">
    <property type="protein sequence ID" value="EDO07331.1"/>
    <property type="molecule type" value="Genomic_DNA"/>
</dbReference>
<dbReference type="Proteomes" id="UP000002173">
    <property type="component" value="Unassembled WGS sequence"/>
</dbReference>
<dbReference type="InterPro" id="IPR049560">
    <property type="entry name" value="MeTrfase_RsmB-F_NOP2_cat"/>
</dbReference>
<organism evidence="3 4">
    <name type="scientific">Babesia bovis</name>
    <dbReference type="NCBI Taxonomy" id="5865"/>
    <lineage>
        <taxon>Eukaryota</taxon>
        <taxon>Sar</taxon>
        <taxon>Alveolata</taxon>
        <taxon>Apicomplexa</taxon>
        <taxon>Aconoidasida</taxon>
        <taxon>Piroplasmida</taxon>
        <taxon>Babesiidae</taxon>
        <taxon>Babesia</taxon>
    </lineage>
</organism>
<dbReference type="InParanoid" id="A7AS12"/>
<evidence type="ECO:0000313" key="4">
    <source>
        <dbReference type="Proteomes" id="UP000002173"/>
    </source>
</evidence>
<comment type="caution">
    <text evidence="3">The sequence shown here is derived from an EMBL/GenBank/DDBJ whole genome shotgun (WGS) entry which is preliminary data.</text>
</comment>
<evidence type="ECO:0000259" key="2">
    <source>
        <dbReference type="Pfam" id="PF01189"/>
    </source>
</evidence>
<dbReference type="Gene3D" id="3.40.50.150">
    <property type="entry name" value="Vaccinia Virus protein VP39"/>
    <property type="match status" value="1"/>
</dbReference>
<reference evidence="4" key="3">
    <citation type="journal article" date="2021" name="Int. J. Parasitol.">
        <title>Comparative analysis of gene expression between Babesia bovis blood stages and kinetes allowed by improved genome annotation.</title>
        <authorList>
            <person name="Ueti M.W."/>
            <person name="Johnson W.C."/>
            <person name="Kappmeyer L.S."/>
            <person name="Herndon D.R."/>
            <person name="Mousel M.R."/>
            <person name="Reif K.E."/>
            <person name="Taus N.S."/>
            <person name="Ifeonu O.O."/>
            <person name="Silva J.C."/>
            <person name="Suarez C.E."/>
            <person name="Brayton K.A."/>
        </authorList>
    </citation>
    <scope>NUCLEOTIDE SEQUENCE [LARGE SCALE GENOMIC DNA]</scope>
</reference>
<dbReference type="InterPro" id="IPR029063">
    <property type="entry name" value="SAM-dependent_MTases_sf"/>
</dbReference>
<sequence>MKVQGSNTFEAHYANLYGERWAALSTALRNTQNTIALIPPFYSHIPDMLDECKNPNTDIKLENLVGTSYYRKSAFPFCHEEDEFKPTDNGLINLDDIDLYDKKAILNANNLVGTVFDSVYRINIGICYACYALGPQPGERVMDMFAHGGVHSLIFASLMFPTSESVSQISGEGKSTMEIVELINRARDDMLCKADKSLLVCAEPTKSLYATSMSNLQKYLPERLLRSMNVQITCYDGMNHKLKRFGTFDRIFVRMPPHSYYATPMSWSKRNLKDDSTKALNALTTAISFLKPGGTILYVTESLDPIENELIIHTVLQSIATLRHETIDLVSDLENLRKKLSWIDEAKVPLPQVETRKYGCALMPDRTNCGPIYICKLVSNND</sequence>
<dbReference type="PANTHER" id="PTHR22808:SF3">
    <property type="entry name" value="5-METHYLCYTOSINE RRNA METHYLTRANSFERASE NSUN4"/>
    <property type="match status" value="1"/>
</dbReference>
<dbReference type="STRING" id="5865.A7AS12"/>
<dbReference type="OMA" id="RHIIHAH"/>
<proteinExistence type="predicted"/>
<keyword evidence="4" id="KW-1185">Reference proteome</keyword>
<dbReference type="KEGG" id="bbo:BBOV_IV009770"/>
<dbReference type="InterPro" id="IPR023267">
    <property type="entry name" value="RCMT"/>
</dbReference>